<gene>
    <name evidence="2" type="ORF">GCM10007147_08230</name>
</gene>
<proteinExistence type="predicted"/>
<dbReference type="RefSeq" id="WP_017575230.1">
    <property type="nucleotide sequence ID" value="NZ_BMXL01000003.1"/>
</dbReference>
<protein>
    <submittedName>
        <fullName evidence="2">Membrane protein</fullName>
    </submittedName>
</protein>
<dbReference type="InterPro" id="IPR025646">
    <property type="entry name" value="DUF4350"/>
</dbReference>
<dbReference type="AlphaFoldDB" id="A0A918X8K3"/>
<dbReference type="Pfam" id="PF14258">
    <property type="entry name" value="DUF4350"/>
    <property type="match status" value="1"/>
</dbReference>
<dbReference type="Proteomes" id="UP000654947">
    <property type="component" value="Unassembled WGS sequence"/>
</dbReference>
<evidence type="ECO:0000313" key="3">
    <source>
        <dbReference type="Proteomes" id="UP000654947"/>
    </source>
</evidence>
<evidence type="ECO:0000259" key="1">
    <source>
        <dbReference type="Pfam" id="PF14258"/>
    </source>
</evidence>
<feature type="domain" description="DUF4350" evidence="1">
    <location>
        <begin position="47"/>
        <end position="219"/>
    </location>
</feature>
<dbReference type="EMBL" id="BMXL01000003">
    <property type="protein sequence ID" value="GHD18302.1"/>
    <property type="molecule type" value="Genomic_DNA"/>
</dbReference>
<sequence length="381" mass="40692">MSTSETGWRRVWRAVRIPGAVLIVLVVVAVLASLGDEQFPEGHMDPGSVDPQGGRALVQTMQEDRDVHVVRSADGAEQALDAAGDNSVLAVFLDHRLEPGEVRSLAELESDTLLVQPTLQTLEEFAPGVDMSGRTESDETLDGGCALPAVASAGPADVAGELYEAAPGQAVTECYAAASGSAVVQVEHGSGTTTVVGTDHFMTNTELADEGNAALAMNLMDAEDVVWLRPDVHVPEDSATLTELLPRSLLWSAVPLVGALLLLALWRGRRLGALVPESLPVVVRAAETTEGRAGLYHSRKARDRAAAALRTGFLDRVQGKLGLRPDDPRETVVSALATRLGEDPVRVRALLYPDRPDPYAGDDEALNRLAEELDERARRLR</sequence>
<reference evidence="2 3" key="1">
    <citation type="journal article" date="2014" name="Int. J. Syst. Evol. Microbiol.">
        <title>Complete genome sequence of Corynebacterium casei LMG S-19264T (=DSM 44701T), isolated from a smear-ripened cheese.</title>
        <authorList>
            <consortium name="US DOE Joint Genome Institute (JGI-PGF)"/>
            <person name="Walter F."/>
            <person name="Albersmeier A."/>
            <person name="Kalinowski J."/>
            <person name="Ruckert C."/>
        </authorList>
    </citation>
    <scope>NUCLEOTIDE SEQUENCE [LARGE SCALE GENOMIC DNA]</scope>
    <source>
        <strain evidence="2 3">KCTC 19473</strain>
    </source>
</reference>
<evidence type="ECO:0000313" key="2">
    <source>
        <dbReference type="EMBL" id="GHD18302.1"/>
    </source>
</evidence>
<comment type="caution">
    <text evidence="2">The sequence shown here is derived from an EMBL/GenBank/DDBJ whole genome shotgun (WGS) entry which is preliminary data.</text>
</comment>
<keyword evidence="3" id="KW-1185">Reference proteome</keyword>
<organism evidence="2 3">
    <name type="scientific">Nocardiopsis kunsanensis</name>
    <dbReference type="NCBI Taxonomy" id="141693"/>
    <lineage>
        <taxon>Bacteria</taxon>
        <taxon>Bacillati</taxon>
        <taxon>Actinomycetota</taxon>
        <taxon>Actinomycetes</taxon>
        <taxon>Streptosporangiales</taxon>
        <taxon>Nocardiopsidaceae</taxon>
        <taxon>Nocardiopsis</taxon>
    </lineage>
</organism>
<name>A0A918X8K3_9ACTN</name>
<accession>A0A918X8K3</accession>